<sequence>MLSLHQFYEKINTPEGKREIIVAFSNIDERDPNQADNFFQTYCVGQWNADRASVIYHQRDYIGRIDSYQDLLLLLKKNDKEKFNKIHKGTPYCFLGWLYFDIGDYEKGVFYIDLAILEDIRMHGTYWNKSPATRLLTLEETNGDVEIHKRLVKNIKELLRLEIEEYKKLTKESKLTSIDNFVKNGLKNPHHRTIVSSLYAYILQQESLQNLMKLKGEESGSIEPFLIHFRKGTIILETILKETYSSLSGLTLANILNDPFVIKDSGLKLLDSGKVGSTLEDLVKVLIPYFDRGTNEPQNKWITVAYRLRNVTSHGLPWSEIIDAATYKRLYQQILFSIFYIIDKKYS</sequence>
<reference evidence="1 2" key="1">
    <citation type="journal article" date="2015" name="Nature">
        <title>rRNA introns, odd ribosomes, and small enigmatic genomes across a large radiation of phyla.</title>
        <authorList>
            <person name="Brown C.T."/>
            <person name="Hug L.A."/>
            <person name="Thomas B.C."/>
            <person name="Sharon I."/>
            <person name="Castelle C.J."/>
            <person name="Singh A."/>
            <person name="Wilkins M.J."/>
            <person name="Williams K.H."/>
            <person name="Banfield J.F."/>
        </authorList>
    </citation>
    <scope>NUCLEOTIDE SEQUENCE [LARGE SCALE GENOMIC DNA]</scope>
</reference>
<dbReference type="Proteomes" id="UP000034293">
    <property type="component" value="Unassembled WGS sequence"/>
</dbReference>
<dbReference type="PATRIC" id="fig|1618553.3.peg.381"/>
<evidence type="ECO:0000313" key="2">
    <source>
        <dbReference type="Proteomes" id="UP000034293"/>
    </source>
</evidence>
<proteinExistence type="predicted"/>
<dbReference type="EMBL" id="LBZA01000027">
    <property type="protein sequence ID" value="KKR63327.1"/>
    <property type="molecule type" value="Genomic_DNA"/>
</dbReference>
<accession>A0A0G0VKM3</accession>
<gene>
    <name evidence="1" type="ORF">UU02_C0027G0004</name>
</gene>
<comment type="caution">
    <text evidence="1">The sequence shown here is derived from an EMBL/GenBank/DDBJ whole genome shotgun (WGS) entry which is preliminary data.</text>
</comment>
<dbReference type="AlphaFoldDB" id="A0A0G0VKM3"/>
<name>A0A0G0VKM3_9BACT</name>
<evidence type="ECO:0000313" key="1">
    <source>
        <dbReference type="EMBL" id="KKR63327.1"/>
    </source>
</evidence>
<protein>
    <submittedName>
        <fullName evidence="1">Uncharacterized protein</fullName>
    </submittedName>
</protein>
<organism evidence="1 2">
    <name type="scientific">Candidatus Woesebacteria bacterium GW2011_GWA1_40_43</name>
    <dbReference type="NCBI Taxonomy" id="1618553"/>
    <lineage>
        <taxon>Bacteria</taxon>
        <taxon>Candidatus Woeseibacteriota</taxon>
    </lineage>
</organism>